<dbReference type="SMART" id="SM00862">
    <property type="entry name" value="Trans_reg_C"/>
    <property type="match status" value="1"/>
</dbReference>
<evidence type="ECO:0000313" key="9">
    <source>
        <dbReference type="Proteomes" id="UP001629244"/>
    </source>
</evidence>
<keyword evidence="4 6" id="KW-0238">DNA-binding</keyword>
<dbReference type="CDD" id="cd00383">
    <property type="entry name" value="trans_reg_C"/>
    <property type="match status" value="1"/>
</dbReference>
<keyword evidence="9" id="KW-1185">Reference proteome</keyword>
<reference evidence="8 9" key="1">
    <citation type="submission" date="2024-06" db="EMBL/GenBank/DDBJ databases">
        <authorList>
            <person name="Kaempfer P."/>
            <person name="Viver T."/>
        </authorList>
    </citation>
    <scope>NUCLEOTIDE SEQUENCE [LARGE SCALE GENOMIC DNA]</scope>
    <source>
        <strain evidence="8 9">ST-64</strain>
    </source>
</reference>
<dbReference type="EMBL" id="JBELQC010000001">
    <property type="protein sequence ID" value="MFL9840180.1"/>
    <property type="molecule type" value="Genomic_DNA"/>
</dbReference>
<evidence type="ECO:0000256" key="3">
    <source>
        <dbReference type="ARBA" id="ARBA00023015"/>
    </source>
</evidence>
<gene>
    <name evidence="8" type="ORF">ABS767_04325</name>
</gene>
<dbReference type="PANTHER" id="PTHR48111">
    <property type="entry name" value="REGULATOR OF RPOS"/>
    <property type="match status" value="1"/>
</dbReference>
<feature type="domain" description="OmpR/PhoB-type" evidence="7">
    <location>
        <begin position="97"/>
        <end position="195"/>
    </location>
</feature>
<evidence type="ECO:0000256" key="5">
    <source>
        <dbReference type="ARBA" id="ARBA00023163"/>
    </source>
</evidence>
<sequence>MILSEIDIPRLDRAVRARGYRLEIGPPTFPPQVAAVLRRWHDGLAIDTAPVPQIAIARSRHELPAALDAGAADAVADPVDPEELAARLDARVRTHAPQPLRIGDLTIDPIDRSAKRGETRIPLVPREYALLRYLAERRGRFVTRDELLKCVWRLRFDPGTNVVAVHVSTLRAKLDRPFGTTMLRSHKGLGYCLDAG</sequence>
<dbReference type="InterPro" id="IPR036388">
    <property type="entry name" value="WH-like_DNA-bd_sf"/>
</dbReference>
<dbReference type="PANTHER" id="PTHR48111:SF1">
    <property type="entry name" value="TWO-COMPONENT RESPONSE REGULATOR ORR33"/>
    <property type="match status" value="1"/>
</dbReference>
<dbReference type="InterPro" id="IPR039420">
    <property type="entry name" value="WalR-like"/>
</dbReference>
<dbReference type="Pfam" id="PF00486">
    <property type="entry name" value="Trans_reg_C"/>
    <property type="match status" value="1"/>
</dbReference>
<evidence type="ECO:0000256" key="1">
    <source>
        <dbReference type="ARBA" id="ARBA00022553"/>
    </source>
</evidence>
<dbReference type="PROSITE" id="PS51755">
    <property type="entry name" value="OMPR_PHOB"/>
    <property type="match status" value="1"/>
</dbReference>
<keyword evidence="1" id="KW-0597">Phosphoprotein</keyword>
<protein>
    <submittedName>
        <fullName evidence="8">Response regulator transcription factor</fullName>
    </submittedName>
</protein>
<accession>A0ABW8YLT6</accession>
<dbReference type="SUPFAM" id="SSF52172">
    <property type="entry name" value="CheY-like"/>
    <property type="match status" value="1"/>
</dbReference>
<organism evidence="8 9">
    <name type="scientific">Sphingomonas plantiphila</name>
    <dbReference type="NCBI Taxonomy" id="3163295"/>
    <lineage>
        <taxon>Bacteria</taxon>
        <taxon>Pseudomonadati</taxon>
        <taxon>Pseudomonadota</taxon>
        <taxon>Alphaproteobacteria</taxon>
        <taxon>Sphingomonadales</taxon>
        <taxon>Sphingomonadaceae</taxon>
        <taxon>Sphingomonas</taxon>
    </lineage>
</organism>
<proteinExistence type="predicted"/>
<dbReference type="Proteomes" id="UP001629244">
    <property type="component" value="Unassembled WGS sequence"/>
</dbReference>
<dbReference type="SUPFAM" id="SSF46894">
    <property type="entry name" value="C-terminal effector domain of the bipartite response regulators"/>
    <property type="match status" value="1"/>
</dbReference>
<dbReference type="RefSeq" id="WP_408077128.1">
    <property type="nucleotide sequence ID" value="NZ_JBELQC010000001.1"/>
</dbReference>
<keyword evidence="5" id="KW-0804">Transcription</keyword>
<dbReference type="InterPro" id="IPR011006">
    <property type="entry name" value="CheY-like_superfamily"/>
</dbReference>
<evidence type="ECO:0000313" key="8">
    <source>
        <dbReference type="EMBL" id="MFL9840180.1"/>
    </source>
</evidence>
<dbReference type="InterPro" id="IPR016032">
    <property type="entry name" value="Sig_transdc_resp-reg_C-effctor"/>
</dbReference>
<evidence type="ECO:0000256" key="2">
    <source>
        <dbReference type="ARBA" id="ARBA00023012"/>
    </source>
</evidence>
<feature type="DNA-binding region" description="OmpR/PhoB-type" evidence="6">
    <location>
        <begin position="97"/>
        <end position="195"/>
    </location>
</feature>
<evidence type="ECO:0000256" key="4">
    <source>
        <dbReference type="ARBA" id="ARBA00023125"/>
    </source>
</evidence>
<comment type="caution">
    <text evidence="8">The sequence shown here is derived from an EMBL/GenBank/DDBJ whole genome shotgun (WGS) entry which is preliminary data.</text>
</comment>
<dbReference type="InterPro" id="IPR001867">
    <property type="entry name" value="OmpR/PhoB-type_DNA-bd"/>
</dbReference>
<evidence type="ECO:0000256" key="6">
    <source>
        <dbReference type="PROSITE-ProRule" id="PRU01091"/>
    </source>
</evidence>
<dbReference type="Gene3D" id="1.10.10.10">
    <property type="entry name" value="Winged helix-like DNA-binding domain superfamily/Winged helix DNA-binding domain"/>
    <property type="match status" value="1"/>
</dbReference>
<keyword evidence="2" id="KW-0902">Two-component regulatory system</keyword>
<keyword evidence="3" id="KW-0805">Transcription regulation</keyword>
<name>A0ABW8YLT6_9SPHN</name>
<evidence type="ECO:0000259" key="7">
    <source>
        <dbReference type="PROSITE" id="PS51755"/>
    </source>
</evidence>